<evidence type="ECO:0008006" key="3">
    <source>
        <dbReference type="Google" id="ProtNLM"/>
    </source>
</evidence>
<dbReference type="SUPFAM" id="SSF46785">
    <property type="entry name" value="Winged helix' DNA-binding domain"/>
    <property type="match status" value="1"/>
</dbReference>
<organism evidence="1 2">
    <name type="scientific">Hymenobacter crusticola</name>
    <dbReference type="NCBI Taxonomy" id="1770526"/>
    <lineage>
        <taxon>Bacteria</taxon>
        <taxon>Pseudomonadati</taxon>
        <taxon>Bacteroidota</taxon>
        <taxon>Cytophagia</taxon>
        <taxon>Cytophagales</taxon>
        <taxon>Hymenobacteraceae</taxon>
        <taxon>Hymenobacter</taxon>
    </lineage>
</organism>
<name>A0A243WAH2_9BACT</name>
<comment type="caution">
    <text evidence="1">The sequence shown here is derived from an EMBL/GenBank/DDBJ whole genome shotgun (WGS) entry which is preliminary data.</text>
</comment>
<dbReference type="AlphaFoldDB" id="A0A243WAH2"/>
<proteinExistence type="predicted"/>
<evidence type="ECO:0000313" key="1">
    <source>
        <dbReference type="EMBL" id="OUJ72536.1"/>
    </source>
</evidence>
<dbReference type="InterPro" id="IPR036390">
    <property type="entry name" value="WH_DNA-bd_sf"/>
</dbReference>
<dbReference type="EMBL" id="MTSE01000010">
    <property type="protein sequence ID" value="OUJ72536.1"/>
    <property type="molecule type" value="Genomic_DNA"/>
</dbReference>
<sequence length="131" mass="14233">MTDAGLPSSSSVLEQFAQRIATRDETPPILVTPEAIQERLGAALGARLGTKDPRRRRTLARIAYALMAERWQTNVQLGAAAGLTAQAAQRVADALVREGLLEVYRDKNTRVQCLSRAGEDWLLPHAQGTAV</sequence>
<keyword evidence="2" id="KW-1185">Reference proteome</keyword>
<accession>A0A243WAH2</accession>
<gene>
    <name evidence="1" type="ORF">BXP70_18440</name>
</gene>
<dbReference type="OrthoDB" id="883852at2"/>
<dbReference type="Proteomes" id="UP000194873">
    <property type="component" value="Unassembled WGS sequence"/>
</dbReference>
<protein>
    <recommendedName>
        <fullName evidence="3">HTH marR-type domain-containing protein</fullName>
    </recommendedName>
</protein>
<dbReference type="RefSeq" id="WP_086595578.1">
    <property type="nucleotide sequence ID" value="NZ_MTSE01000010.1"/>
</dbReference>
<evidence type="ECO:0000313" key="2">
    <source>
        <dbReference type="Proteomes" id="UP000194873"/>
    </source>
</evidence>
<reference evidence="1 2" key="1">
    <citation type="submission" date="2017-01" db="EMBL/GenBank/DDBJ databases">
        <title>A new Hymenobacter.</title>
        <authorList>
            <person name="Liang Y."/>
            <person name="Feng F."/>
        </authorList>
    </citation>
    <scope>NUCLEOTIDE SEQUENCE [LARGE SCALE GENOMIC DNA]</scope>
    <source>
        <strain evidence="1">MIMBbqt21</strain>
    </source>
</reference>